<protein>
    <submittedName>
        <fullName evidence="1">Uncharacterized protein</fullName>
    </submittedName>
</protein>
<dbReference type="Proteomes" id="UP000677218">
    <property type="component" value="Unassembled WGS sequence"/>
</dbReference>
<dbReference type="AlphaFoldDB" id="A0A916QJG7"/>
<sequence length="290" mass="33946">MKNVDQDSKTLIGWRKYPKTRQKDFLSALRNIKKIKGTKQEDNVQAQWYAVLNYCFADYKENKDYATHIEKLLQTDGLMFVRNITVSMNLITEFKSDVSMSKRLEQEKILAQVIYYLKRIEEHIAEGNTLHLEMPNVVLAADVDQVFVINARVLWDYLKLPLGADWEKLNPRYVYDNLEPKILYERLEEDRNINPYVYDVEAKDFDVNDVIGLIADLAVTDDVHNLTKIPVTDANIRGVFDEFSRLVTQGKTKLTSQEQVGMFITALTDHDSFLIKKQYCYTKKRRWNVS</sequence>
<keyword evidence="2" id="KW-1185">Reference proteome</keyword>
<organism evidence="1 2">
    <name type="scientific">Lactobacillus corticis</name>
    <dbReference type="NCBI Taxonomy" id="2201249"/>
    <lineage>
        <taxon>Bacteria</taxon>
        <taxon>Bacillati</taxon>
        <taxon>Bacillota</taxon>
        <taxon>Bacilli</taxon>
        <taxon>Lactobacillales</taxon>
        <taxon>Lactobacillaceae</taxon>
        <taxon>Lactobacillus</taxon>
    </lineage>
</organism>
<comment type="caution">
    <text evidence="1">The sequence shown here is derived from an EMBL/GenBank/DDBJ whole genome shotgun (WGS) entry which is preliminary data.</text>
</comment>
<reference evidence="1" key="1">
    <citation type="submission" date="2020-08" db="EMBL/GenBank/DDBJ databases">
        <title>Taxonomic study for Lactobacillus species isolated from hardwood bark.</title>
        <authorList>
            <person name="Tohno M."/>
            <person name="Tanizawa Y."/>
        </authorList>
    </citation>
    <scope>NUCLEOTIDE SEQUENCE</scope>
    <source>
        <strain evidence="1">B40</strain>
    </source>
</reference>
<proteinExistence type="predicted"/>
<name>A0A916QJG7_9LACO</name>
<evidence type="ECO:0000313" key="2">
    <source>
        <dbReference type="Proteomes" id="UP000677218"/>
    </source>
</evidence>
<accession>A0A916QJG7</accession>
<evidence type="ECO:0000313" key="1">
    <source>
        <dbReference type="EMBL" id="GFZ27427.1"/>
    </source>
</evidence>
<dbReference type="EMBL" id="BMAY01000010">
    <property type="protein sequence ID" value="GFZ27427.1"/>
    <property type="molecule type" value="Genomic_DNA"/>
</dbReference>
<dbReference type="RefSeq" id="WP_212781116.1">
    <property type="nucleotide sequence ID" value="NZ_BMAY01000010.1"/>
</dbReference>
<gene>
    <name evidence="1" type="ORF">LCB40_13070</name>
</gene>